<proteinExistence type="predicted"/>
<gene>
    <name evidence="1" type="ORF">AFUS01_LOCUS36883</name>
</gene>
<dbReference type="AlphaFoldDB" id="A0A8J2LPB8"/>
<name>A0A8J2LPB8_9HEXA</name>
<comment type="caution">
    <text evidence="1">The sequence shown here is derived from an EMBL/GenBank/DDBJ whole genome shotgun (WGS) entry which is preliminary data.</text>
</comment>
<organism evidence="1 2">
    <name type="scientific">Allacma fusca</name>
    <dbReference type="NCBI Taxonomy" id="39272"/>
    <lineage>
        <taxon>Eukaryota</taxon>
        <taxon>Metazoa</taxon>
        <taxon>Ecdysozoa</taxon>
        <taxon>Arthropoda</taxon>
        <taxon>Hexapoda</taxon>
        <taxon>Collembola</taxon>
        <taxon>Symphypleona</taxon>
        <taxon>Sminthuridae</taxon>
        <taxon>Allacma</taxon>
    </lineage>
</organism>
<sequence>MLDPTVADAKLISFDETNSEIPFATIVSFSNHVTSSIHPLELRVNIHALFFLKICFQKSHYEPCCQDFHQIFKI</sequence>
<dbReference type="Proteomes" id="UP000708208">
    <property type="component" value="Unassembled WGS sequence"/>
</dbReference>
<evidence type="ECO:0000313" key="2">
    <source>
        <dbReference type="Proteomes" id="UP000708208"/>
    </source>
</evidence>
<keyword evidence="2" id="KW-1185">Reference proteome</keyword>
<reference evidence="1" key="1">
    <citation type="submission" date="2021-06" db="EMBL/GenBank/DDBJ databases">
        <authorList>
            <person name="Hodson N. C."/>
            <person name="Mongue J. A."/>
            <person name="Jaron S. K."/>
        </authorList>
    </citation>
    <scope>NUCLEOTIDE SEQUENCE</scope>
</reference>
<dbReference type="EMBL" id="CAJVCH010541317">
    <property type="protein sequence ID" value="CAG7826849.1"/>
    <property type="molecule type" value="Genomic_DNA"/>
</dbReference>
<evidence type="ECO:0000313" key="1">
    <source>
        <dbReference type="EMBL" id="CAG7826849.1"/>
    </source>
</evidence>
<accession>A0A8J2LPB8</accession>
<protein>
    <submittedName>
        <fullName evidence="1">Uncharacterized protein</fullName>
    </submittedName>
</protein>